<gene>
    <name evidence="2" type="ORF">B0H66DRAFT_335571</name>
</gene>
<dbReference type="InterPro" id="IPR025337">
    <property type="entry name" value="Questin_oxidase-like"/>
</dbReference>
<accession>A0AAE0HYC1</accession>
<evidence type="ECO:0000313" key="3">
    <source>
        <dbReference type="Proteomes" id="UP001283341"/>
    </source>
</evidence>
<keyword evidence="3" id="KW-1185">Reference proteome</keyword>
<dbReference type="GO" id="GO:0016491">
    <property type="term" value="F:oxidoreductase activity"/>
    <property type="evidence" value="ECO:0007669"/>
    <property type="project" value="UniProtKB-KW"/>
</dbReference>
<dbReference type="Pfam" id="PF14027">
    <property type="entry name" value="Questin_oxidase"/>
    <property type="match status" value="1"/>
</dbReference>
<organism evidence="2 3">
    <name type="scientific">Apodospora peruviana</name>
    <dbReference type="NCBI Taxonomy" id="516989"/>
    <lineage>
        <taxon>Eukaryota</taxon>
        <taxon>Fungi</taxon>
        <taxon>Dikarya</taxon>
        <taxon>Ascomycota</taxon>
        <taxon>Pezizomycotina</taxon>
        <taxon>Sordariomycetes</taxon>
        <taxon>Sordariomycetidae</taxon>
        <taxon>Sordariales</taxon>
        <taxon>Lasiosphaeriaceae</taxon>
        <taxon>Apodospora</taxon>
    </lineage>
</organism>
<dbReference type="Proteomes" id="UP001283341">
    <property type="component" value="Unassembled WGS sequence"/>
</dbReference>
<evidence type="ECO:0000313" key="2">
    <source>
        <dbReference type="EMBL" id="KAK3315159.1"/>
    </source>
</evidence>
<proteinExistence type="predicted"/>
<comment type="caution">
    <text evidence="2">The sequence shown here is derived from an EMBL/GenBank/DDBJ whole genome shotgun (WGS) entry which is preliminary data.</text>
</comment>
<dbReference type="PANTHER" id="PTHR35870">
    <property type="entry name" value="PROTEIN, PUTATIVE (AFU_ORTHOLOGUE AFUA_5G03330)-RELATED"/>
    <property type="match status" value="1"/>
</dbReference>
<evidence type="ECO:0008006" key="4">
    <source>
        <dbReference type="Google" id="ProtNLM"/>
    </source>
</evidence>
<dbReference type="EMBL" id="JAUEDM010000006">
    <property type="protein sequence ID" value="KAK3315159.1"/>
    <property type="molecule type" value="Genomic_DNA"/>
</dbReference>
<reference evidence="2" key="1">
    <citation type="journal article" date="2023" name="Mol. Phylogenet. Evol.">
        <title>Genome-scale phylogeny and comparative genomics of the fungal order Sordariales.</title>
        <authorList>
            <person name="Hensen N."/>
            <person name="Bonometti L."/>
            <person name="Westerberg I."/>
            <person name="Brannstrom I.O."/>
            <person name="Guillou S."/>
            <person name="Cros-Aarteil S."/>
            <person name="Calhoun S."/>
            <person name="Haridas S."/>
            <person name="Kuo A."/>
            <person name="Mondo S."/>
            <person name="Pangilinan J."/>
            <person name="Riley R."/>
            <person name="LaButti K."/>
            <person name="Andreopoulos B."/>
            <person name="Lipzen A."/>
            <person name="Chen C."/>
            <person name="Yan M."/>
            <person name="Daum C."/>
            <person name="Ng V."/>
            <person name="Clum A."/>
            <person name="Steindorff A."/>
            <person name="Ohm R.A."/>
            <person name="Martin F."/>
            <person name="Silar P."/>
            <person name="Natvig D.O."/>
            <person name="Lalanne C."/>
            <person name="Gautier V."/>
            <person name="Ament-Velasquez S.L."/>
            <person name="Kruys A."/>
            <person name="Hutchinson M.I."/>
            <person name="Powell A.J."/>
            <person name="Barry K."/>
            <person name="Miller A.N."/>
            <person name="Grigoriev I.V."/>
            <person name="Debuchy R."/>
            <person name="Gladieux P."/>
            <person name="Hiltunen Thoren M."/>
            <person name="Johannesson H."/>
        </authorList>
    </citation>
    <scope>NUCLEOTIDE SEQUENCE</scope>
    <source>
        <strain evidence="2">CBS 118394</strain>
    </source>
</reference>
<dbReference type="AlphaFoldDB" id="A0AAE0HYC1"/>
<evidence type="ECO:0000256" key="1">
    <source>
        <dbReference type="ARBA" id="ARBA00023002"/>
    </source>
</evidence>
<keyword evidence="1" id="KW-0560">Oxidoreductase</keyword>
<sequence>MALPPISLSPDHLGITRTVLGLPDAHTLDTASRLLQKNHDELNMFWRDAGGHNHIVHSILTAVAFGGSAADVQRAYDDGVDTQRPRVPANPQLASQLSDPVVFAAHMGDLAQYTTFLAFFEQLIREQGSWRPVVAEYYFGRTALADTMLARLFEGLFHPLIHLGLGIEFDLPAVVAEALAMTACHNSDGIDNFFFECERIASATSASPSKPLVVLLNETRANDKIRHATLPTDGPACVKDGVLGRAGPEMAALAAQYCVAPDNAGLRRATAEGISCAAYTAGASAQRPGKRNPVIDFFYLHNVTSSIFLTVLGRQEWINVADRARLVEWKARLDLVWYAASAAAALDREALLRYTPGPSAGMGWPELYRAVLAQHDDGHLAKFVRALKHGQDVEEEDGGDRIQDYDVLPVRGELWLRIAQMAYDSTVDKVEVLDKWVFGTGFDDRWAGRL</sequence>
<dbReference type="PANTHER" id="PTHR35870:SF7">
    <property type="entry name" value="BAEYER-VILLIGER OXIDASE MDPL"/>
    <property type="match status" value="1"/>
</dbReference>
<protein>
    <recommendedName>
        <fullName evidence="4">Oxidoreductase AflY</fullName>
    </recommendedName>
</protein>
<name>A0AAE0HYC1_9PEZI</name>
<reference evidence="2" key="2">
    <citation type="submission" date="2023-06" db="EMBL/GenBank/DDBJ databases">
        <authorList>
            <consortium name="Lawrence Berkeley National Laboratory"/>
            <person name="Haridas S."/>
            <person name="Hensen N."/>
            <person name="Bonometti L."/>
            <person name="Westerberg I."/>
            <person name="Brannstrom I.O."/>
            <person name="Guillou S."/>
            <person name="Cros-Aarteil S."/>
            <person name="Calhoun S."/>
            <person name="Kuo A."/>
            <person name="Mondo S."/>
            <person name="Pangilinan J."/>
            <person name="Riley R."/>
            <person name="Labutti K."/>
            <person name="Andreopoulos B."/>
            <person name="Lipzen A."/>
            <person name="Chen C."/>
            <person name="Yanf M."/>
            <person name="Daum C."/>
            <person name="Ng V."/>
            <person name="Clum A."/>
            <person name="Steindorff A."/>
            <person name="Ohm R."/>
            <person name="Martin F."/>
            <person name="Silar P."/>
            <person name="Natvig D."/>
            <person name="Lalanne C."/>
            <person name="Gautier V."/>
            <person name="Ament-Velasquez S.L."/>
            <person name="Kruys A."/>
            <person name="Hutchinson M.I."/>
            <person name="Powell A.J."/>
            <person name="Barry K."/>
            <person name="Miller A.N."/>
            <person name="Grigoriev I.V."/>
            <person name="Debuchy R."/>
            <person name="Gladieux P."/>
            <person name="Thoren M.H."/>
            <person name="Johannesson H."/>
        </authorList>
    </citation>
    <scope>NUCLEOTIDE SEQUENCE</scope>
    <source>
        <strain evidence="2">CBS 118394</strain>
    </source>
</reference>